<gene>
    <name evidence="4" type="ORF">O3I_024890</name>
</gene>
<accession>K0F0K6</accession>
<name>K0F0K6_NOCB7</name>
<dbReference type="GO" id="GO:0003677">
    <property type="term" value="F:DNA binding"/>
    <property type="evidence" value="ECO:0007669"/>
    <property type="project" value="UniProtKB-KW"/>
</dbReference>
<protein>
    <submittedName>
        <fullName evidence="4">LSR2 protein</fullName>
    </submittedName>
</protein>
<dbReference type="InterPro" id="IPR036625">
    <property type="entry name" value="E3-bd_dom_sf"/>
</dbReference>
<dbReference type="InterPro" id="IPR042261">
    <property type="entry name" value="Lsr2-like_dimerization"/>
</dbReference>
<evidence type="ECO:0000256" key="1">
    <source>
        <dbReference type="ARBA" id="ARBA00023125"/>
    </source>
</evidence>
<dbReference type="RefSeq" id="WP_014985784.1">
    <property type="nucleotide sequence ID" value="NC_018681.1"/>
</dbReference>
<dbReference type="HOGENOM" id="CLU_139818_0_0_11"/>
<dbReference type="GO" id="GO:0016746">
    <property type="term" value="F:acyltransferase activity"/>
    <property type="evidence" value="ECO:0007669"/>
    <property type="project" value="InterPro"/>
</dbReference>
<dbReference type="InterPro" id="IPR024412">
    <property type="entry name" value="Lsr2_dim_dom"/>
</dbReference>
<evidence type="ECO:0000313" key="4">
    <source>
        <dbReference type="EMBL" id="AFU02929.1"/>
    </source>
</evidence>
<evidence type="ECO:0000313" key="5">
    <source>
        <dbReference type="Proteomes" id="UP000006304"/>
    </source>
</evidence>
<feature type="domain" description="Lsr2 dimerization" evidence="2">
    <location>
        <begin position="1"/>
        <end position="58"/>
    </location>
</feature>
<dbReference type="KEGG" id="nbr:O3I_024890"/>
<dbReference type="AlphaFoldDB" id="K0F0K6"/>
<dbReference type="EMBL" id="CP003876">
    <property type="protein sequence ID" value="AFU02929.1"/>
    <property type="molecule type" value="Genomic_DNA"/>
</dbReference>
<organism evidence="4 5">
    <name type="scientific">Nocardia brasiliensis (strain ATCC 700358 / HUJEG-1)</name>
    <dbReference type="NCBI Taxonomy" id="1133849"/>
    <lineage>
        <taxon>Bacteria</taxon>
        <taxon>Bacillati</taxon>
        <taxon>Actinomycetota</taxon>
        <taxon>Actinomycetes</taxon>
        <taxon>Mycobacteriales</taxon>
        <taxon>Nocardiaceae</taxon>
        <taxon>Nocardia</taxon>
    </lineage>
</organism>
<dbReference type="Gene3D" id="3.30.60.230">
    <property type="entry name" value="Lsr2, dimerization domain"/>
    <property type="match status" value="1"/>
</dbReference>
<evidence type="ECO:0000259" key="2">
    <source>
        <dbReference type="Pfam" id="PF11774"/>
    </source>
</evidence>
<keyword evidence="1" id="KW-0238">DNA-binding</keyword>
<sequence length="111" mass="12681">MVRRVIVEWIDDHDGRSAADERVEFGLDGVGYELDLTACNSARLRGVFEQWIPHAREIGLASQINPAKRTTHHGYDHTAAIRRWARANSIEVSDRGRFSNDVLERYYQANG</sequence>
<dbReference type="Gene3D" id="4.10.320.10">
    <property type="entry name" value="E3-binding domain"/>
    <property type="match status" value="1"/>
</dbReference>
<dbReference type="InterPro" id="IPR055370">
    <property type="entry name" value="Lsr2_DNA-bd"/>
</dbReference>
<dbReference type="STRING" id="1133849.O3I_024890"/>
<dbReference type="Proteomes" id="UP000006304">
    <property type="component" value="Chromosome"/>
</dbReference>
<dbReference type="Pfam" id="PF23359">
    <property type="entry name" value="Lsr2_DNA-bd"/>
    <property type="match status" value="1"/>
</dbReference>
<dbReference type="Pfam" id="PF11774">
    <property type="entry name" value="Lsr2"/>
    <property type="match status" value="1"/>
</dbReference>
<proteinExistence type="predicted"/>
<reference evidence="4 5" key="1">
    <citation type="journal article" date="2012" name="J. Bacteriol.">
        <title>Complete genome sequence of Nocardia brasiliensis HUJEG-1.</title>
        <authorList>
            <person name="Vera-Cabrera L."/>
            <person name="Ortiz-Lopez R."/>
            <person name="Elizondo-Gonzalez R."/>
            <person name="Perez-Maya A.A."/>
            <person name="Ocampo-Candiani J."/>
        </authorList>
    </citation>
    <scope>NUCLEOTIDE SEQUENCE [LARGE SCALE GENOMIC DNA]</scope>
    <source>
        <strain evidence="5">ATCC 700358</strain>
    </source>
</reference>
<keyword evidence="5" id="KW-1185">Reference proteome</keyword>
<feature type="domain" description="Lsr2 DNA-binding" evidence="3">
    <location>
        <begin position="76"/>
        <end position="109"/>
    </location>
</feature>
<evidence type="ECO:0000259" key="3">
    <source>
        <dbReference type="Pfam" id="PF23359"/>
    </source>
</evidence>